<dbReference type="Proteomes" id="UP000248329">
    <property type="component" value="Unassembled WGS sequence"/>
</dbReference>
<proteinExistence type="predicted"/>
<reference evidence="1" key="1">
    <citation type="submission" date="2018-01" db="EMBL/GenBank/DDBJ databases">
        <authorList>
            <person name="Krukenberg V."/>
        </authorList>
    </citation>
    <scope>NUCLEOTIDE SEQUENCE</scope>
    <source>
        <strain evidence="1">E20ANME2</strain>
    </source>
</reference>
<accession>A0AC61L407</accession>
<evidence type="ECO:0000313" key="2">
    <source>
        <dbReference type="Proteomes" id="UP000248329"/>
    </source>
</evidence>
<dbReference type="EMBL" id="PQXF01000009">
    <property type="protein sequence ID" value="PXF61005.1"/>
    <property type="molecule type" value="Genomic_DNA"/>
</dbReference>
<protein>
    <submittedName>
        <fullName evidence="1">Uncharacterized protein</fullName>
    </submittedName>
</protein>
<organism evidence="1 2">
    <name type="scientific">Candidatus Methanogaster sp</name>
    <dbReference type="NCBI Taxonomy" id="3386292"/>
    <lineage>
        <taxon>Archaea</taxon>
        <taxon>Methanobacteriati</taxon>
        <taxon>Methanobacteriota</taxon>
        <taxon>Stenosarchaea group</taxon>
        <taxon>Methanomicrobia</taxon>
        <taxon>Methanosarcinales</taxon>
        <taxon>ANME-2 cluster</taxon>
        <taxon>Candidatus Methanogasteraceae</taxon>
        <taxon>Candidatus Methanogaster</taxon>
    </lineage>
</organism>
<sequence length="153" mass="16901">MNRNKYILLVAIVLLSSMSMACVTEDDAAPDKGGSANVVTPGDSESKESQTEPAVEIILFHGTRRCTSCIVTGQLLNEVLHTYYSGEVENGTITFREVNAETDRKTAAEYGVRYVSVYINHEIYPDALANYADPDRFAEEMRKKIDEALLNGS</sequence>
<name>A0AC61L407_9EURY</name>
<evidence type="ECO:0000313" key="1">
    <source>
        <dbReference type="EMBL" id="PXF61005.1"/>
    </source>
</evidence>
<gene>
    <name evidence="1" type="ORF">C4B59_06570</name>
</gene>
<comment type="caution">
    <text evidence="1">The sequence shown here is derived from an EMBL/GenBank/DDBJ whole genome shotgun (WGS) entry which is preliminary data.</text>
</comment>